<dbReference type="Proteomes" id="UP000278907">
    <property type="component" value="Unassembled WGS sequence"/>
</dbReference>
<dbReference type="Gene3D" id="1.10.1420.10">
    <property type="match status" value="2"/>
</dbReference>
<gene>
    <name evidence="5" type="ORF">D7Y13_42325</name>
</gene>
<dbReference type="Gene3D" id="3.40.50.300">
    <property type="entry name" value="P-loop containing nucleotide triphosphate hydrolases"/>
    <property type="match status" value="1"/>
</dbReference>
<reference evidence="5 6" key="1">
    <citation type="submission" date="2018-09" db="EMBL/GenBank/DDBJ databases">
        <authorList>
            <person name="Livingstone P.G."/>
            <person name="Whitworth D.E."/>
        </authorList>
    </citation>
    <scope>NUCLEOTIDE SEQUENCE [LARGE SCALE GENOMIC DNA]</scope>
    <source>
        <strain evidence="5 6">CA031B</strain>
    </source>
</reference>
<dbReference type="SUPFAM" id="SSF48334">
    <property type="entry name" value="DNA repair protein MutS, domain III"/>
    <property type="match status" value="1"/>
</dbReference>
<evidence type="ECO:0000313" key="5">
    <source>
        <dbReference type="EMBL" id="RKH85890.1"/>
    </source>
</evidence>
<keyword evidence="6" id="KW-1185">Reference proteome</keyword>
<dbReference type="SUPFAM" id="SSF52540">
    <property type="entry name" value="P-loop containing nucleoside triphosphate hydrolases"/>
    <property type="match status" value="1"/>
</dbReference>
<comment type="caution">
    <text evidence="5">The sequence shown here is derived from an EMBL/GenBank/DDBJ whole genome shotgun (WGS) entry which is preliminary data.</text>
</comment>
<keyword evidence="3" id="KW-0238">DNA-binding</keyword>
<accession>A0ABX9Q426</accession>
<dbReference type="PANTHER" id="PTHR11361:SF34">
    <property type="entry name" value="DNA MISMATCH REPAIR PROTEIN MSH1, MITOCHONDRIAL"/>
    <property type="match status" value="1"/>
</dbReference>
<dbReference type="InterPro" id="IPR027417">
    <property type="entry name" value="P-loop_NTPase"/>
</dbReference>
<sequence>GYIRKQTLTNEERYITGELKDRESTILHARHDLGQLEYDIFGSLREQVGQHADEIRILAQAIASVDVLCAFAEIAVYRGYCRPQIVATRELAIESGRHPVVEQSLPSGFFVPNSVELASQNLPDLIILTGPNASGKSCYLRQVGLIQLLAQVGSFTPAT</sequence>
<dbReference type="Pfam" id="PF00488">
    <property type="entry name" value="MutS_V"/>
    <property type="match status" value="1"/>
</dbReference>
<dbReference type="InterPro" id="IPR045076">
    <property type="entry name" value="MutS"/>
</dbReference>
<feature type="domain" description="DNA mismatch repair proteins mutS family" evidence="4">
    <location>
        <begin position="126"/>
        <end position="158"/>
    </location>
</feature>
<proteinExistence type="predicted"/>
<feature type="non-terminal residue" evidence="5">
    <location>
        <position position="1"/>
    </location>
</feature>
<evidence type="ECO:0000256" key="1">
    <source>
        <dbReference type="ARBA" id="ARBA00022741"/>
    </source>
</evidence>
<dbReference type="EMBL" id="RAWI01000894">
    <property type="protein sequence ID" value="RKH85890.1"/>
    <property type="molecule type" value="Genomic_DNA"/>
</dbReference>
<evidence type="ECO:0000256" key="3">
    <source>
        <dbReference type="ARBA" id="ARBA00023125"/>
    </source>
</evidence>
<organism evidence="5 6">
    <name type="scientific">Corallococcus praedator</name>
    <dbReference type="NCBI Taxonomy" id="2316724"/>
    <lineage>
        <taxon>Bacteria</taxon>
        <taxon>Pseudomonadati</taxon>
        <taxon>Myxococcota</taxon>
        <taxon>Myxococcia</taxon>
        <taxon>Myxococcales</taxon>
        <taxon>Cystobacterineae</taxon>
        <taxon>Myxococcaceae</taxon>
        <taxon>Corallococcus</taxon>
    </lineage>
</organism>
<keyword evidence="1" id="KW-0547">Nucleotide-binding</keyword>
<name>A0ABX9Q426_9BACT</name>
<dbReference type="PANTHER" id="PTHR11361">
    <property type="entry name" value="DNA MISMATCH REPAIR PROTEIN MUTS FAMILY MEMBER"/>
    <property type="match status" value="1"/>
</dbReference>
<dbReference type="InterPro" id="IPR036187">
    <property type="entry name" value="DNA_mismatch_repair_MutS_sf"/>
</dbReference>
<evidence type="ECO:0000259" key="4">
    <source>
        <dbReference type="Pfam" id="PF00488"/>
    </source>
</evidence>
<keyword evidence="2" id="KW-0067">ATP-binding</keyword>
<feature type="non-terminal residue" evidence="5">
    <location>
        <position position="159"/>
    </location>
</feature>
<evidence type="ECO:0000256" key="2">
    <source>
        <dbReference type="ARBA" id="ARBA00022840"/>
    </source>
</evidence>
<evidence type="ECO:0000313" key="6">
    <source>
        <dbReference type="Proteomes" id="UP000278907"/>
    </source>
</evidence>
<protein>
    <submittedName>
        <fullName evidence="5">DNA mismatch repair protein MutS</fullName>
    </submittedName>
</protein>
<dbReference type="InterPro" id="IPR000432">
    <property type="entry name" value="DNA_mismatch_repair_MutS_C"/>
</dbReference>